<comment type="caution">
    <text evidence="1">The sequence shown here is derived from an EMBL/GenBank/DDBJ whole genome shotgun (WGS) entry which is preliminary data.</text>
</comment>
<dbReference type="RefSeq" id="XP_007771638.1">
    <property type="nucleotide sequence ID" value="XM_007773448.1"/>
</dbReference>
<evidence type="ECO:0000313" key="1">
    <source>
        <dbReference type="EMBL" id="EIW78644.1"/>
    </source>
</evidence>
<proteinExistence type="predicted"/>
<sequence length="100" mass="11340">TSLAATPRRLSQFPGFLVSPIHPSCRRFGISYQPYASFKRPTCILQSPLTLFSRSLQPWSPLRRFWCSPSSRSCILRSHDLLESAIRLQSSFCAYISGSE</sequence>
<gene>
    <name evidence="1" type="ORF">CONPUDRAFT_167610</name>
</gene>
<keyword evidence="2" id="KW-1185">Reference proteome</keyword>
<dbReference type="GeneID" id="19205818"/>
<dbReference type="KEGG" id="cput:CONPUDRAFT_167610"/>
<name>A0A5M3MIN5_CONPW</name>
<accession>A0A5M3MIN5</accession>
<dbReference type="AlphaFoldDB" id="A0A5M3MIN5"/>
<dbReference type="Proteomes" id="UP000053558">
    <property type="component" value="Unassembled WGS sequence"/>
</dbReference>
<reference evidence="2" key="1">
    <citation type="journal article" date="2012" name="Science">
        <title>The Paleozoic origin of enzymatic lignin decomposition reconstructed from 31 fungal genomes.</title>
        <authorList>
            <person name="Floudas D."/>
            <person name="Binder M."/>
            <person name="Riley R."/>
            <person name="Barry K."/>
            <person name="Blanchette R.A."/>
            <person name="Henrissat B."/>
            <person name="Martinez A.T."/>
            <person name="Otillar R."/>
            <person name="Spatafora J.W."/>
            <person name="Yadav J.S."/>
            <person name="Aerts A."/>
            <person name="Benoit I."/>
            <person name="Boyd A."/>
            <person name="Carlson A."/>
            <person name="Copeland A."/>
            <person name="Coutinho P.M."/>
            <person name="de Vries R.P."/>
            <person name="Ferreira P."/>
            <person name="Findley K."/>
            <person name="Foster B."/>
            <person name="Gaskell J."/>
            <person name="Glotzer D."/>
            <person name="Gorecki P."/>
            <person name="Heitman J."/>
            <person name="Hesse C."/>
            <person name="Hori C."/>
            <person name="Igarashi K."/>
            <person name="Jurgens J.A."/>
            <person name="Kallen N."/>
            <person name="Kersten P."/>
            <person name="Kohler A."/>
            <person name="Kuees U."/>
            <person name="Kumar T.K.A."/>
            <person name="Kuo A."/>
            <person name="LaButti K."/>
            <person name="Larrondo L.F."/>
            <person name="Lindquist E."/>
            <person name="Ling A."/>
            <person name="Lombard V."/>
            <person name="Lucas S."/>
            <person name="Lundell T."/>
            <person name="Martin R."/>
            <person name="McLaughlin D.J."/>
            <person name="Morgenstern I."/>
            <person name="Morin E."/>
            <person name="Murat C."/>
            <person name="Nagy L.G."/>
            <person name="Nolan M."/>
            <person name="Ohm R.A."/>
            <person name="Patyshakuliyeva A."/>
            <person name="Rokas A."/>
            <person name="Ruiz-Duenas F.J."/>
            <person name="Sabat G."/>
            <person name="Salamov A."/>
            <person name="Samejima M."/>
            <person name="Schmutz J."/>
            <person name="Slot J.C."/>
            <person name="St John F."/>
            <person name="Stenlid J."/>
            <person name="Sun H."/>
            <person name="Sun S."/>
            <person name="Syed K."/>
            <person name="Tsang A."/>
            <person name="Wiebenga A."/>
            <person name="Young D."/>
            <person name="Pisabarro A."/>
            <person name="Eastwood D.C."/>
            <person name="Martin F."/>
            <person name="Cullen D."/>
            <person name="Grigoriev I.V."/>
            <person name="Hibbett D.S."/>
        </authorList>
    </citation>
    <scope>NUCLEOTIDE SEQUENCE [LARGE SCALE GENOMIC DNA]</scope>
    <source>
        <strain evidence="2">RWD-64-598 SS2</strain>
    </source>
</reference>
<protein>
    <submittedName>
        <fullName evidence="1">Uncharacterized protein</fullName>
    </submittedName>
</protein>
<evidence type="ECO:0000313" key="2">
    <source>
        <dbReference type="Proteomes" id="UP000053558"/>
    </source>
</evidence>
<dbReference type="EMBL" id="JH711582">
    <property type="protein sequence ID" value="EIW78644.1"/>
    <property type="molecule type" value="Genomic_DNA"/>
</dbReference>
<organism evidence="1 2">
    <name type="scientific">Coniophora puteana (strain RWD-64-598)</name>
    <name type="common">Brown rot fungus</name>
    <dbReference type="NCBI Taxonomy" id="741705"/>
    <lineage>
        <taxon>Eukaryota</taxon>
        <taxon>Fungi</taxon>
        <taxon>Dikarya</taxon>
        <taxon>Basidiomycota</taxon>
        <taxon>Agaricomycotina</taxon>
        <taxon>Agaricomycetes</taxon>
        <taxon>Agaricomycetidae</taxon>
        <taxon>Boletales</taxon>
        <taxon>Coniophorineae</taxon>
        <taxon>Coniophoraceae</taxon>
        <taxon>Coniophora</taxon>
    </lineage>
</organism>
<feature type="non-terminal residue" evidence="1">
    <location>
        <position position="1"/>
    </location>
</feature>